<dbReference type="RefSeq" id="WP_369221623.1">
    <property type="nucleotide sequence ID" value="NZ_CP163441.1"/>
</dbReference>
<evidence type="ECO:0008006" key="2">
    <source>
        <dbReference type="Google" id="ProtNLM"/>
    </source>
</evidence>
<gene>
    <name evidence="1" type="ORF">AB5J52_07365</name>
</gene>
<sequence>MRDAVADADLGLQIDLWRQGYSTGRFVLHVPRLPRMDLRELSDADLGDLAGGSSTCCCGPCCCRA</sequence>
<dbReference type="AlphaFoldDB" id="A0AB39QH54"/>
<dbReference type="EMBL" id="CP163441">
    <property type="protein sequence ID" value="XDQ42091.1"/>
    <property type="molecule type" value="Genomic_DNA"/>
</dbReference>
<protein>
    <recommendedName>
        <fullName evidence="2">Mersacidin/lichenicidin family type 2 lantibiotic</fullName>
    </recommendedName>
</protein>
<evidence type="ECO:0000313" key="1">
    <source>
        <dbReference type="EMBL" id="XDQ42091.1"/>
    </source>
</evidence>
<name>A0AB39QH54_9ACTN</name>
<proteinExistence type="predicted"/>
<reference evidence="1" key="1">
    <citation type="submission" date="2024-07" db="EMBL/GenBank/DDBJ databases">
        <authorList>
            <person name="Yu S.T."/>
        </authorList>
    </citation>
    <scope>NUCLEOTIDE SEQUENCE</scope>
    <source>
        <strain evidence="1">R39</strain>
    </source>
</reference>
<organism evidence="1">
    <name type="scientific">Streptomyces sp. R39</name>
    <dbReference type="NCBI Taxonomy" id="3238631"/>
    <lineage>
        <taxon>Bacteria</taxon>
        <taxon>Bacillati</taxon>
        <taxon>Actinomycetota</taxon>
        <taxon>Actinomycetes</taxon>
        <taxon>Kitasatosporales</taxon>
        <taxon>Streptomycetaceae</taxon>
        <taxon>Streptomyces</taxon>
    </lineage>
</organism>
<accession>A0AB39QH54</accession>